<evidence type="ECO:0000259" key="2">
    <source>
        <dbReference type="Pfam" id="PF10131"/>
    </source>
</evidence>
<comment type="caution">
    <text evidence="3">The sequence shown here is derived from an EMBL/GenBank/DDBJ whole genome shotgun (WGS) entry which is preliminary data.</text>
</comment>
<feature type="transmembrane region" description="Helical" evidence="1">
    <location>
        <begin position="175"/>
        <end position="208"/>
    </location>
</feature>
<feature type="domain" description="Membrane protein 6-pyruvoyl-tetrahydropterin synthase-related" evidence="2">
    <location>
        <begin position="71"/>
        <end position="416"/>
    </location>
</feature>
<dbReference type="EMBL" id="MFDV01000008">
    <property type="protein sequence ID" value="OGE72398.1"/>
    <property type="molecule type" value="Genomic_DNA"/>
</dbReference>
<reference evidence="3 4" key="1">
    <citation type="journal article" date="2016" name="Nat. Commun.">
        <title>Thousands of microbial genomes shed light on interconnected biogeochemical processes in an aquifer system.</title>
        <authorList>
            <person name="Anantharaman K."/>
            <person name="Brown C.T."/>
            <person name="Hug L.A."/>
            <person name="Sharon I."/>
            <person name="Castelle C.J."/>
            <person name="Probst A.J."/>
            <person name="Thomas B.C."/>
            <person name="Singh A."/>
            <person name="Wilkins M.J."/>
            <person name="Karaoz U."/>
            <person name="Brodie E.L."/>
            <person name="Williams K.H."/>
            <person name="Hubbard S.S."/>
            <person name="Banfield J.F."/>
        </authorList>
    </citation>
    <scope>NUCLEOTIDE SEQUENCE [LARGE SCALE GENOMIC DNA]</scope>
</reference>
<feature type="transmembrane region" description="Helical" evidence="1">
    <location>
        <begin position="391"/>
        <end position="409"/>
    </location>
</feature>
<feature type="transmembrane region" description="Helical" evidence="1">
    <location>
        <begin position="97"/>
        <end position="114"/>
    </location>
</feature>
<evidence type="ECO:0000313" key="4">
    <source>
        <dbReference type="Proteomes" id="UP000177057"/>
    </source>
</evidence>
<proteinExistence type="predicted"/>
<dbReference type="InterPro" id="IPR018776">
    <property type="entry name" value="Membrane_prot_PTPS-rel_domain"/>
</dbReference>
<evidence type="ECO:0000256" key="1">
    <source>
        <dbReference type="SAM" id="Phobius"/>
    </source>
</evidence>
<feature type="transmembrane region" description="Helical" evidence="1">
    <location>
        <begin position="326"/>
        <end position="344"/>
    </location>
</feature>
<feature type="transmembrane region" description="Helical" evidence="1">
    <location>
        <begin position="71"/>
        <end position="90"/>
    </location>
</feature>
<name>A0A1F5N461_9BACT</name>
<feature type="transmembrane region" description="Helical" evidence="1">
    <location>
        <begin position="12"/>
        <end position="31"/>
    </location>
</feature>
<keyword evidence="1" id="KW-1133">Transmembrane helix</keyword>
<feature type="transmembrane region" description="Helical" evidence="1">
    <location>
        <begin position="364"/>
        <end position="384"/>
    </location>
</feature>
<feature type="transmembrane region" description="Helical" evidence="1">
    <location>
        <begin position="145"/>
        <end position="163"/>
    </location>
</feature>
<accession>A0A1F5N461</accession>
<dbReference type="Proteomes" id="UP000177057">
    <property type="component" value="Unassembled WGS sequence"/>
</dbReference>
<keyword evidence="1" id="KW-0472">Membrane</keyword>
<organism evidence="3 4">
    <name type="scientific">Candidatus Daviesbacteria bacterium RIFCSPLOWO2_02_FULL_38_15</name>
    <dbReference type="NCBI Taxonomy" id="1797794"/>
    <lineage>
        <taxon>Bacteria</taxon>
        <taxon>Candidatus Daviesiibacteriota</taxon>
    </lineage>
</organism>
<feature type="transmembrane region" description="Helical" evidence="1">
    <location>
        <begin position="297"/>
        <end position="314"/>
    </location>
</feature>
<feature type="transmembrane region" description="Helical" evidence="1">
    <location>
        <begin position="535"/>
        <end position="556"/>
    </location>
</feature>
<gene>
    <name evidence="3" type="ORF">A3H40_04100</name>
</gene>
<sequence>MKIFLLKYKIPIFLFLLSGFVVWPLLLPGFFRVQDYLQLIRIYEMRQCIEDLQIPCRWVADMGSGYGFPLFNFYGVFPYYLAAVSSYVIGYIGAVKLIFFLPLVLGGIFMYLLAREVYGRQAAFIAAVLYLFAPYRALDVYVRGSISEIFAMTLILLVFYFFLKLIRSSDRGNFLAATFTLAFFLLNHNLMTMLFLPFLVAWVIYWLFIQRKTNRFRRTLAVVLSSFVLGLLLVSFYVLPAYFEQNLIQIENLKESEFIPNFRAHFVTIKQLFFSRFWGHGISTWGDQDGISFQVGWPHWQLVPITVSLLLLQLIRNKSLKKSNNLLLYFIFFVVSIASLLMTHNKSAFFWEWFDKLQFVQFPWRFLSIAIFFVSFLGGAIILFLKKQYRIYFIVAITFLSIFLNFKYFQPENFKYNLSDEDLLKGSEWEFYQQGSLTDYLPKNAQEPNKIAPSIPTFNGDAKIENFKKSSNKFEFRAEIKDRTVVDIPVFDFPNWRVFANGLPVKHSNQGEFGTIRIELGSGNYFVNGIFENTWLRVIANSLSVLAVGLVLLISLRRKLLFH</sequence>
<keyword evidence="1" id="KW-0812">Transmembrane</keyword>
<dbReference type="Pfam" id="PF10131">
    <property type="entry name" value="PTPS_related"/>
    <property type="match status" value="1"/>
</dbReference>
<protein>
    <recommendedName>
        <fullName evidence="2">Membrane protein 6-pyruvoyl-tetrahydropterin synthase-related domain-containing protein</fullName>
    </recommendedName>
</protein>
<evidence type="ECO:0000313" key="3">
    <source>
        <dbReference type="EMBL" id="OGE72398.1"/>
    </source>
</evidence>
<dbReference type="STRING" id="1797794.A3H40_04100"/>
<dbReference type="AlphaFoldDB" id="A0A1F5N461"/>
<feature type="transmembrane region" description="Helical" evidence="1">
    <location>
        <begin position="220"/>
        <end position="243"/>
    </location>
</feature>